<name>A0A7T2YMN0_9BURK</name>
<proteinExistence type="predicted"/>
<dbReference type="AlphaFoldDB" id="A0A7T2YMN0"/>
<keyword evidence="2" id="KW-1185">Reference proteome</keyword>
<organism evidence="1 2">
    <name type="scientific">Delftia lacustris</name>
    <dbReference type="NCBI Taxonomy" id="558537"/>
    <lineage>
        <taxon>Bacteria</taxon>
        <taxon>Pseudomonadati</taxon>
        <taxon>Pseudomonadota</taxon>
        <taxon>Betaproteobacteria</taxon>
        <taxon>Burkholderiales</taxon>
        <taxon>Comamonadaceae</taxon>
        <taxon>Delftia</taxon>
    </lineage>
</organism>
<dbReference type="RefSeq" id="WP_133073836.1">
    <property type="nucleotide sequence ID" value="NZ_CP065748.1"/>
</dbReference>
<reference evidence="1 2" key="1">
    <citation type="submission" date="2020-12" db="EMBL/GenBank/DDBJ databases">
        <title>FDA dAtabase for Regulatory Grade micrObial Sequences (FDA-ARGOS): Supporting development and validation of Infectious Disease Dx tests.</title>
        <authorList>
            <person name="Sproer C."/>
            <person name="Gronow S."/>
            <person name="Severitt S."/>
            <person name="Schroder I."/>
            <person name="Tallon L."/>
            <person name="Sadzewicz L."/>
            <person name="Zhao X."/>
            <person name="Boylan J."/>
            <person name="Ott S."/>
            <person name="Bowen H."/>
            <person name="Vavikolanu K."/>
            <person name="Mehta A."/>
            <person name="Aluvathingal J."/>
            <person name="Nadendla S."/>
            <person name="Lowell S."/>
            <person name="Myers T."/>
            <person name="Yan Y."/>
            <person name="Sichtig H."/>
        </authorList>
    </citation>
    <scope>NUCLEOTIDE SEQUENCE [LARGE SCALE GENOMIC DNA]</scope>
    <source>
        <strain evidence="1 2">FDAARGOS_890</strain>
    </source>
</reference>
<dbReference type="Proteomes" id="UP000595064">
    <property type="component" value="Chromosome"/>
</dbReference>
<evidence type="ECO:0000313" key="2">
    <source>
        <dbReference type="Proteomes" id="UP000595064"/>
    </source>
</evidence>
<protein>
    <submittedName>
        <fullName evidence="1">Uncharacterized protein</fullName>
    </submittedName>
</protein>
<dbReference type="KEGG" id="dla:I6G47_16155"/>
<dbReference type="EMBL" id="CP065748">
    <property type="protein sequence ID" value="QPS78567.1"/>
    <property type="molecule type" value="Genomic_DNA"/>
</dbReference>
<gene>
    <name evidence="1" type="ORF">I6G47_16155</name>
</gene>
<accession>A0A7T2YMN0</accession>
<evidence type="ECO:0000313" key="1">
    <source>
        <dbReference type="EMBL" id="QPS78567.1"/>
    </source>
</evidence>
<sequence>MNAASQLIKEFNARRPAARITSFGEMPQMRYLSPGAAVGGHEVQFHFDDDAGVAYVYLYHPERGEWVTANPLAEAEDKARECIAARRQEMERRGLTFGEMERHQALTAAAKALVLASPNALLTPPWWRQERKAAA</sequence>